<dbReference type="AlphaFoldDB" id="A0A3M7R4T9"/>
<organism evidence="1 2">
    <name type="scientific">Brachionus plicatilis</name>
    <name type="common">Marine rotifer</name>
    <name type="synonym">Brachionus muelleri</name>
    <dbReference type="NCBI Taxonomy" id="10195"/>
    <lineage>
        <taxon>Eukaryota</taxon>
        <taxon>Metazoa</taxon>
        <taxon>Spiralia</taxon>
        <taxon>Gnathifera</taxon>
        <taxon>Rotifera</taxon>
        <taxon>Eurotatoria</taxon>
        <taxon>Monogononta</taxon>
        <taxon>Pseudotrocha</taxon>
        <taxon>Ploima</taxon>
        <taxon>Brachionidae</taxon>
        <taxon>Brachionus</taxon>
    </lineage>
</organism>
<gene>
    <name evidence="1" type="ORF">BpHYR1_014814</name>
</gene>
<accession>A0A3M7R4T9</accession>
<dbReference type="PROSITE" id="PS51257">
    <property type="entry name" value="PROKAR_LIPOPROTEIN"/>
    <property type="match status" value="1"/>
</dbReference>
<evidence type="ECO:0000313" key="1">
    <source>
        <dbReference type="EMBL" id="RNA18384.1"/>
    </source>
</evidence>
<dbReference type="EMBL" id="REGN01004250">
    <property type="protein sequence ID" value="RNA18384.1"/>
    <property type="molecule type" value="Genomic_DNA"/>
</dbReference>
<comment type="caution">
    <text evidence="1">The sequence shown here is derived from an EMBL/GenBank/DDBJ whole genome shotgun (WGS) entry which is preliminary data.</text>
</comment>
<keyword evidence="2" id="KW-1185">Reference proteome</keyword>
<sequence length="67" mass="7609">MLKCKDQSLKKDQSVLLLNFIQSCLECKFSTTTKFLCQIICLITSIKARRGNTSIAVLFKCIYSSIK</sequence>
<reference evidence="1 2" key="1">
    <citation type="journal article" date="2018" name="Sci. Rep.">
        <title>Genomic signatures of local adaptation to the degree of environmental predictability in rotifers.</title>
        <authorList>
            <person name="Franch-Gras L."/>
            <person name="Hahn C."/>
            <person name="Garcia-Roger E.M."/>
            <person name="Carmona M.J."/>
            <person name="Serra M."/>
            <person name="Gomez A."/>
        </authorList>
    </citation>
    <scope>NUCLEOTIDE SEQUENCE [LARGE SCALE GENOMIC DNA]</scope>
    <source>
        <strain evidence="1">HYR1</strain>
    </source>
</reference>
<protein>
    <submittedName>
        <fullName evidence="1">Uncharacterized protein</fullName>
    </submittedName>
</protein>
<name>A0A3M7R4T9_BRAPC</name>
<proteinExistence type="predicted"/>
<evidence type="ECO:0000313" key="2">
    <source>
        <dbReference type="Proteomes" id="UP000276133"/>
    </source>
</evidence>
<dbReference type="Proteomes" id="UP000276133">
    <property type="component" value="Unassembled WGS sequence"/>
</dbReference>